<accession>A0ACC2EJG6</accession>
<keyword evidence="2" id="KW-1185">Reference proteome</keyword>
<sequence length="554" mass="60371">MWIKYSTVCHKARWMVFLVLLLHFVVAIGDNLPGPLSASSRWIVDQKGNRVKLACINWAAHMEALIPEGLHSQPLPKIISIISSSGFNCVRLTWAVWMFTDPTLGSQTVSQSLTSLGLDGALQGVMSNNPNLAQLTVIQAFEAVINNLASQNIMVILDNHLSKPKWCCDLTDGNGFWGDEYFVPGTWINGLSAVAKLSLNHPNVVGMSLRNEPRGFRQNPGDWTKNMKAGAEVVYAENPNLLVLMGGIESTTQLNFISSSPLTFDTQGIRNKLVYEGHWYSWTILTHTAVSYSEWNPNTVCAIDTYRFMRSTGYLITPGQQYTSPLFLSEFGMGLQGDASVADTRYMDCLFATVAQLDLDFSLWALQGSYYLRSGIKNYNESYGLVTPSWDAIQNPDFLKRLQGIMKPLSGQNGNGAATYQNLFHPATGLCVSVSSDSSLVLSECSPSSSKWSYFDDHGVLVPARSSNLVVATSAGSPASLASASSCQGSCDWTLVSDSKLQFSTQVGGQSLCLDGSSGFAITTNPCTCASKLQCEFGSTQQPGGQWFKFITGL</sequence>
<comment type="caution">
    <text evidence="1">The sequence shown here is derived from an EMBL/GenBank/DDBJ whole genome shotgun (WGS) entry which is preliminary data.</text>
</comment>
<evidence type="ECO:0000313" key="1">
    <source>
        <dbReference type="EMBL" id="KAJ7566614.1"/>
    </source>
</evidence>
<name>A0ACC2EJG6_DIPCM</name>
<dbReference type="EMBL" id="CM055093">
    <property type="protein sequence ID" value="KAJ7566614.1"/>
    <property type="molecule type" value="Genomic_DNA"/>
</dbReference>
<dbReference type="Proteomes" id="UP001162992">
    <property type="component" value="Chromosome 2"/>
</dbReference>
<proteinExistence type="predicted"/>
<evidence type="ECO:0000313" key="2">
    <source>
        <dbReference type="Proteomes" id="UP001162992"/>
    </source>
</evidence>
<protein>
    <submittedName>
        <fullName evidence="1">Uncharacterized protein</fullName>
    </submittedName>
</protein>
<gene>
    <name evidence="1" type="ORF">O6H91_02G111000</name>
</gene>
<organism evidence="1 2">
    <name type="scientific">Diphasiastrum complanatum</name>
    <name type="common">Issler's clubmoss</name>
    <name type="synonym">Lycopodium complanatum</name>
    <dbReference type="NCBI Taxonomy" id="34168"/>
    <lineage>
        <taxon>Eukaryota</taxon>
        <taxon>Viridiplantae</taxon>
        <taxon>Streptophyta</taxon>
        <taxon>Embryophyta</taxon>
        <taxon>Tracheophyta</taxon>
        <taxon>Lycopodiopsida</taxon>
        <taxon>Lycopodiales</taxon>
        <taxon>Lycopodiaceae</taxon>
        <taxon>Lycopodioideae</taxon>
        <taxon>Diphasiastrum</taxon>
    </lineage>
</organism>
<reference evidence="2" key="1">
    <citation type="journal article" date="2024" name="Proc. Natl. Acad. Sci. U.S.A.">
        <title>Extraordinary preservation of gene collinearity over three hundred million years revealed in homosporous lycophytes.</title>
        <authorList>
            <person name="Li C."/>
            <person name="Wickell D."/>
            <person name="Kuo L.Y."/>
            <person name="Chen X."/>
            <person name="Nie B."/>
            <person name="Liao X."/>
            <person name="Peng D."/>
            <person name="Ji J."/>
            <person name="Jenkins J."/>
            <person name="Williams M."/>
            <person name="Shu S."/>
            <person name="Plott C."/>
            <person name="Barry K."/>
            <person name="Rajasekar S."/>
            <person name="Grimwood J."/>
            <person name="Han X."/>
            <person name="Sun S."/>
            <person name="Hou Z."/>
            <person name="He W."/>
            <person name="Dai G."/>
            <person name="Sun C."/>
            <person name="Schmutz J."/>
            <person name="Leebens-Mack J.H."/>
            <person name="Li F.W."/>
            <person name="Wang L."/>
        </authorList>
    </citation>
    <scope>NUCLEOTIDE SEQUENCE [LARGE SCALE GENOMIC DNA]</scope>
    <source>
        <strain evidence="2">cv. PW_Plant_1</strain>
    </source>
</reference>